<reference evidence="3" key="1">
    <citation type="journal article" date="2014" name="Int. J. Syst. Evol. Microbiol.">
        <title>Complete genome sequence of Corynebacterium casei LMG S-19264T (=DSM 44701T), isolated from a smear-ripened cheese.</title>
        <authorList>
            <consortium name="US DOE Joint Genome Institute (JGI-PGF)"/>
            <person name="Walter F."/>
            <person name="Albersmeier A."/>
            <person name="Kalinowski J."/>
            <person name="Ruckert C."/>
        </authorList>
    </citation>
    <scope>NUCLEOTIDE SEQUENCE</scope>
    <source>
        <strain evidence="3">CGMCC 4.7679</strain>
    </source>
</reference>
<feature type="transmembrane region" description="Helical" evidence="2">
    <location>
        <begin position="146"/>
        <end position="166"/>
    </location>
</feature>
<gene>
    <name evidence="3" type="ORF">GCM10017566_48380</name>
</gene>
<name>A0A8H9MF72_9PSEU</name>
<protein>
    <submittedName>
        <fullName evidence="3">Uncharacterized protein</fullName>
    </submittedName>
</protein>
<keyword evidence="2" id="KW-0812">Transmembrane</keyword>
<dbReference type="RefSeq" id="WP_183176684.1">
    <property type="nucleotide sequence ID" value="NZ_BNAV01000007.1"/>
</dbReference>
<feature type="transmembrane region" description="Helical" evidence="2">
    <location>
        <begin position="60"/>
        <end position="82"/>
    </location>
</feature>
<accession>A0A8H9MF72</accession>
<dbReference type="Proteomes" id="UP000658656">
    <property type="component" value="Unassembled WGS sequence"/>
</dbReference>
<feature type="region of interest" description="Disordered" evidence="1">
    <location>
        <begin position="1"/>
        <end position="52"/>
    </location>
</feature>
<evidence type="ECO:0000313" key="4">
    <source>
        <dbReference type="Proteomes" id="UP000658656"/>
    </source>
</evidence>
<reference evidence="3" key="2">
    <citation type="submission" date="2020-09" db="EMBL/GenBank/DDBJ databases">
        <authorList>
            <person name="Sun Q."/>
            <person name="Zhou Y."/>
        </authorList>
    </citation>
    <scope>NUCLEOTIDE SEQUENCE</scope>
    <source>
        <strain evidence="3">CGMCC 4.7679</strain>
    </source>
</reference>
<keyword evidence="2" id="KW-0472">Membrane</keyword>
<dbReference type="AlphaFoldDB" id="A0A8H9MF72"/>
<keyword evidence="2" id="KW-1133">Transmembrane helix</keyword>
<evidence type="ECO:0000256" key="1">
    <source>
        <dbReference type="SAM" id="MobiDB-lite"/>
    </source>
</evidence>
<sequence length="201" mass="21450">MTYPNQPPQWNQNQYGQPYGQQPQYGQQPPQYGQPTQYGYGPYGPQGQWGAPQTPSRPNIFAGVLLDLGGLFGVLQFFLPWIDSSFSNVHVNGMDIAELAGQASALGASASESTLIQIGVWTVLVGGALALLLGAVMFVPMRSHRPLGAIALVLSVLMVLGAVFWLTGGEANPDSTSVGYYFFLFSGVIALIGSIVGVVRR</sequence>
<dbReference type="EMBL" id="BNAV01000007">
    <property type="protein sequence ID" value="GHF68848.1"/>
    <property type="molecule type" value="Genomic_DNA"/>
</dbReference>
<feature type="transmembrane region" description="Helical" evidence="2">
    <location>
        <begin position="178"/>
        <end position="199"/>
    </location>
</feature>
<comment type="caution">
    <text evidence="3">The sequence shown here is derived from an EMBL/GenBank/DDBJ whole genome shotgun (WGS) entry which is preliminary data.</text>
</comment>
<evidence type="ECO:0000256" key="2">
    <source>
        <dbReference type="SAM" id="Phobius"/>
    </source>
</evidence>
<evidence type="ECO:0000313" key="3">
    <source>
        <dbReference type="EMBL" id="GHF68848.1"/>
    </source>
</evidence>
<proteinExistence type="predicted"/>
<keyword evidence="4" id="KW-1185">Reference proteome</keyword>
<feature type="transmembrane region" description="Helical" evidence="2">
    <location>
        <begin position="118"/>
        <end position="139"/>
    </location>
</feature>
<organism evidence="3 4">
    <name type="scientific">Amycolatopsis bartoniae</name>
    <dbReference type="NCBI Taxonomy" id="941986"/>
    <lineage>
        <taxon>Bacteria</taxon>
        <taxon>Bacillati</taxon>
        <taxon>Actinomycetota</taxon>
        <taxon>Actinomycetes</taxon>
        <taxon>Pseudonocardiales</taxon>
        <taxon>Pseudonocardiaceae</taxon>
        <taxon>Amycolatopsis</taxon>
    </lineage>
</organism>